<dbReference type="AlphaFoldDB" id="A0A8H6YMV7"/>
<name>A0A8H6YMV7_9AGAR</name>
<evidence type="ECO:0000313" key="2">
    <source>
        <dbReference type="Proteomes" id="UP000623467"/>
    </source>
</evidence>
<protein>
    <recommendedName>
        <fullName evidence="3">F-box domain-containing protein</fullName>
    </recommendedName>
</protein>
<evidence type="ECO:0008006" key="3">
    <source>
        <dbReference type="Google" id="ProtNLM"/>
    </source>
</evidence>
<dbReference type="Proteomes" id="UP000623467">
    <property type="component" value="Unassembled WGS sequence"/>
</dbReference>
<reference evidence="1" key="1">
    <citation type="submission" date="2020-05" db="EMBL/GenBank/DDBJ databases">
        <title>Mycena genomes resolve the evolution of fungal bioluminescence.</title>
        <authorList>
            <person name="Tsai I.J."/>
        </authorList>
    </citation>
    <scope>NUCLEOTIDE SEQUENCE</scope>
    <source>
        <strain evidence="1">160909Yilan</strain>
    </source>
</reference>
<dbReference type="OrthoDB" id="2852950at2759"/>
<dbReference type="EMBL" id="JACAZH010000008">
    <property type="protein sequence ID" value="KAF7361567.1"/>
    <property type="molecule type" value="Genomic_DNA"/>
</dbReference>
<organism evidence="1 2">
    <name type="scientific">Mycena sanguinolenta</name>
    <dbReference type="NCBI Taxonomy" id="230812"/>
    <lineage>
        <taxon>Eukaryota</taxon>
        <taxon>Fungi</taxon>
        <taxon>Dikarya</taxon>
        <taxon>Basidiomycota</taxon>
        <taxon>Agaricomycotina</taxon>
        <taxon>Agaricomycetes</taxon>
        <taxon>Agaricomycetidae</taxon>
        <taxon>Agaricales</taxon>
        <taxon>Marasmiineae</taxon>
        <taxon>Mycenaceae</taxon>
        <taxon>Mycena</taxon>
    </lineage>
</organism>
<keyword evidence="2" id="KW-1185">Reference proteome</keyword>
<accession>A0A8H6YMV7</accession>
<sequence>MNISRWLPNELLVYIIQYSRKADQATLCRLSKLFRDLCLPALNREVKIKSSRFIAPFCSAILENPSRADAVRSVTLAIPYYNPDTIRSDLILATLKLMLRLEHLSVSSRTLEDHHWANLLEEGQYPQLTSCNLWVPTDTLVVLRTHPSDLAVGFLTRHSALKRVHFTSADRIVPSRSVRVSLPNLEFYKGDAEFIVAIDAIRLKEVDLTWYSEDNAEEIIIALSSITRPEIPFISSHRSRSRGGLRQIVTSLSKHMQHTQTLRLHSFGDSLGQDTICHIRESLPQFTDLVYLKVGLQYKAGEKPARPWKHVA</sequence>
<gene>
    <name evidence="1" type="ORF">MSAN_01190600</name>
</gene>
<comment type="caution">
    <text evidence="1">The sequence shown here is derived from an EMBL/GenBank/DDBJ whole genome shotgun (WGS) entry which is preliminary data.</text>
</comment>
<evidence type="ECO:0000313" key="1">
    <source>
        <dbReference type="EMBL" id="KAF7361567.1"/>
    </source>
</evidence>
<proteinExistence type="predicted"/>